<gene>
    <name evidence="1" type="ORF">LMG27952_05827</name>
</gene>
<protein>
    <submittedName>
        <fullName evidence="1">Uncharacterized protein</fullName>
    </submittedName>
</protein>
<evidence type="ECO:0000313" key="2">
    <source>
        <dbReference type="Proteomes" id="UP000656319"/>
    </source>
</evidence>
<dbReference type="Proteomes" id="UP000656319">
    <property type="component" value="Unassembled WGS sequence"/>
</dbReference>
<sequence length="351" mass="39196">MFRNLIEVARQVRRSEDFKNALNTPRRLCLHARQRLNRGHFVIEIRATSGFFSVMQIVLCILLYCDEKRLTPVISARGGSYGDPQGKIDWLAECFEDLAPSAVPETERSGLRTSVVRDLGDLGFRRYEAGLGLARASALFLSNYRPSASIREEVERISERLDIGASTLGVHFRGTDKKFEAHPIDWSTFCQRVERTLADDPHLTNIFVSSDEQAFLDFFLKWGFAVPVNVAPATLLASGETPVHFSGHPGLAIGREALVASLLLANCGRLIKTPSYLSAWSKIFNPSLQVRLVVPPRENAFWFPDSQIWTEQHKRDNDLVNPETEIGAFDSPFTGTGTTANAGTLPRSFDL</sequence>
<comment type="caution">
    <text evidence="1">The sequence shown here is derived from an EMBL/GenBank/DDBJ whole genome shotgun (WGS) entry which is preliminary data.</text>
</comment>
<accession>A0ABM8P3R9</accession>
<proteinExistence type="predicted"/>
<dbReference type="Gene3D" id="3.40.50.11350">
    <property type="match status" value="1"/>
</dbReference>
<dbReference type="EMBL" id="CAJHCQ010000019">
    <property type="protein sequence ID" value="CAD6555514.1"/>
    <property type="molecule type" value="Genomic_DNA"/>
</dbReference>
<evidence type="ECO:0000313" key="1">
    <source>
        <dbReference type="EMBL" id="CAD6555514.1"/>
    </source>
</evidence>
<name>A0ABM8P3R9_9BURK</name>
<reference evidence="1 2" key="1">
    <citation type="submission" date="2020-10" db="EMBL/GenBank/DDBJ databases">
        <authorList>
            <person name="Peeters C."/>
        </authorList>
    </citation>
    <scope>NUCLEOTIDE SEQUENCE [LARGE SCALE GENOMIC DNA]</scope>
    <source>
        <strain evidence="1 2">LMG 27952</strain>
    </source>
</reference>
<keyword evidence="2" id="KW-1185">Reference proteome</keyword>
<dbReference type="RefSeq" id="WP_236597095.1">
    <property type="nucleotide sequence ID" value="NZ_CAJHCQ010000019.1"/>
</dbReference>
<organism evidence="1 2">
    <name type="scientific">Paraburkholderia hiiakae</name>
    <dbReference type="NCBI Taxonomy" id="1081782"/>
    <lineage>
        <taxon>Bacteria</taxon>
        <taxon>Pseudomonadati</taxon>
        <taxon>Pseudomonadota</taxon>
        <taxon>Betaproteobacteria</taxon>
        <taxon>Burkholderiales</taxon>
        <taxon>Burkholderiaceae</taxon>
        <taxon>Paraburkholderia</taxon>
    </lineage>
</organism>